<dbReference type="EMBL" id="JBHZOL010000073">
    <property type="protein sequence ID" value="MFE4106863.1"/>
    <property type="molecule type" value="Genomic_DNA"/>
</dbReference>
<evidence type="ECO:0000256" key="10">
    <source>
        <dbReference type="ARBA" id="ARBA00023098"/>
    </source>
</evidence>
<evidence type="ECO:0000259" key="14">
    <source>
        <dbReference type="Pfam" id="PF00487"/>
    </source>
</evidence>
<keyword evidence="5 13" id="KW-0812">Transmembrane</keyword>
<evidence type="ECO:0000256" key="3">
    <source>
        <dbReference type="ARBA" id="ARBA00008749"/>
    </source>
</evidence>
<dbReference type="PANTHER" id="PTHR11351">
    <property type="entry name" value="ACYL-COA DESATURASE"/>
    <property type="match status" value="1"/>
</dbReference>
<keyword evidence="9" id="KW-0408">Iron</keyword>
<feature type="domain" description="Fatty acid desaturase" evidence="14">
    <location>
        <begin position="36"/>
        <end position="240"/>
    </location>
</feature>
<keyword evidence="12" id="KW-0275">Fatty acid biosynthesis</keyword>
<evidence type="ECO:0000256" key="5">
    <source>
        <dbReference type="ARBA" id="ARBA00022692"/>
    </source>
</evidence>
<evidence type="ECO:0000256" key="1">
    <source>
        <dbReference type="ARBA" id="ARBA00001954"/>
    </source>
</evidence>
<keyword evidence="8" id="KW-0560">Oxidoreductase</keyword>
<dbReference type="Proteomes" id="UP001600165">
    <property type="component" value="Unassembled WGS sequence"/>
</dbReference>
<comment type="similarity">
    <text evidence="3">Belongs to the fatty acid desaturase type 2 family.</text>
</comment>
<gene>
    <name evidence="15" type="ORF">ACFVKH_11280</name>
</gene>
<evidence type="ECO:0000256" key="13">
    <source>
        <dbReference type="SAM" id="Phobius"/>
    </source>
</evidence>
<dbReference type="InterPro" id="IPR015876">
    <property type="entry name" value="Acyl-CoA_DS"/>
</dbReference>
<evidence type="ECO:0000256" key="8">
    <source>
        <dbReference type="ARBA" id="ARBA00023002"/>
    </source>
</evidence>
<keyword evidence="7 13" id="KW-1133">Transmembrane helix</keyword>
<comment type="caution">
    <text evidence="15">The sequence shown here is derived from an EMBL/GenBank/DDBJ whole genome shotgun (WGS) entry which is preliminary data.</text>
</comment>
<protein>
    <submittedName>
        <fullName evidence="15">Acyl-CoA desaturase</fullName>
    </submittedName>
</protein>
<feature type="transmembrane region" description="Helical" evidence="13">
    <location>
        <begin position="74"/>
        <end position="96"/>
    </location>
</feature>
<sequence length="279" mass="31814">MTIAASVSPRPRWTVIFPTAILHLLTLLALLPSNFSWAAVGVALFLHWLTIGLGIALGFHRLATHRSLQVPKWLEYFLILCGTLAGQGAVLGWVGYHRIHHLYTDQPLDPHSSRQGFWWSHINWLMHEVPTKAEVPRITKDIADDPFYRFCHNHYITLQAVLAVFLYAVGGWPFVVWGILVRLFVGFHCTCLVNSACHKFGYRTHPTDEASTNCWWVALLTYGEGWHNNHHACQSSACNWLKWWEVDLTWLTIRLLQTLGLATKVKLAKQPAPAANNYF</sequence>
<name>A0ABW6IFA7_9CYAN</name>
<evidence type="ECO:0000313" key="16">
    <source>
        <dbReference type="Proteomes" id="UP001600165"/>
    </source>
</evidence>
<comment type="subcellular location">
    <subcellularLocation>
        <location evidence="2">Membrane</location>
        <topology evidence="2">Multi-pass membrane protein</topology>
    </subcellularLocation>
</comment>
<feature type="transmembrane region" description="Helical" evidence="13">
    <location>
        <begin position="12"/>
        <end position="31"/>
    </location>
</feature>
<keyword evidence="16" id="KW-1185">Reference proteome</keyword>
<keyword evidence="6" id="KW-0276">Fatty acid metabolism</keyword>
<comment type="cofactor">
    <cofactor evidence="1">
        <name>Fe(2+)</name>
        <dbReference type="ChEBI" id="CHEBI:29033"/>
    </cofactor>
</comment>
<dbReference type="PANTHER" id="PTHR11351:SF31">
    <property type="entry name" value="DESATURASE 1, ISOFORM A-RELATED"/>
    <property type="match status" value="1"/>
</dbReference>
<dbReference type="PRINTS" id="PR00075">
    <property type="entry name" value="FACDDSATRASE"/>
</dbReference>
<evidence type="ECO:0000313" key="15">
    <source>
        <dbReference type="EMBL" id="MFE4106863.1"/>
    </source>
</evidence>
<dbReference type="Pfam" id="PF00487">
    <property type="entry name" value="FA_desaturase"/>
    <property type="match status" value="1"/>
</dbReference>
<accession>A0ABW6IFA7</accession>
<keyword evidence="4" id="KW-0444">Lipid biosynthesis</keyword>
<proteinExistence type="inferred from homology"/>
<evidence type="ECO:0000256" key="6">
    <source>
        <dbReference type="ARBA" id="ARBA00022832"/>
    </source>
</evidence>
<dbReference type="RefSeq" id="WP_377965029.1">
    <property type="nucleotide sequence ID" value="NZ_JBHZOL010000073.1"/>
</dbReference>
<evidence type="ECO:0000256" key="9">
    <source>
        <dbReference type="ARBA" id="ARBA00023004"/>
    </source>
</evidence>
<evidence type="ECO:0000256" key="7">
    <source>
        <dbReference type="ARBA" id="ARBA00022989"/>
    </source>
</evidence>
<evidence type="ECO:0000256" key="11">
    <source>
        <dbReference type="ARBA" id="ARBA00023136"/>
    </source>
</evidence>
<feature type="transmembrane region" description="Helical" evidence="13">
    <location>
        <begin position="37"/>
        <end position="62"/>
    </location>
</feature>
<dbReference type="CDD" id="cd03505">
    <property type="entry name" value="Delta9-FADS-like"/>
    <property type="match status" value="1"/>
</dbReference>
<keyword evidence="11 13" id="KW-0472">Membrane</keyword>
<organism evidence="15 16">
    <name type="scientific">Almyronema epifaneia S1</name>
    <dbReference type="NCBI Taxonomy" id="2991925"/>
    <lineage>
        <taxon>Bacteria</taxon>
        <taxon>Bacillati</taxon>
        <taxon>Cyanobacteriota</taxon>
        <taxon>Cyanophyceae</taxon>
        <taxon>Nodosilineales</taxon>
        <taxon>Nodosilineaceae</taxon>
        <taxon>Almyronema</taxon>
        <taxon>Almyronema epifaneia</taxon>
    </lineage>
</organism>
<feature type="transmembrane region" description="Helical" evidence="13">
    <location>
        <begin position="156"/>
        <end position="180"/>
    </location>
</feature>
<dbReference type="InterPro" id="IPR005804">
    <property type="entry name" value="FA_desaturase_dom"/>
</dbReference>
<keyword evidence="10" id="KW-0443">Lipid metabolism</keyword>
<evidence type="ECO:0000256" key="4">
    <source>
        <dbReference type="ARBA" id="ARBA00022516"/>
    </source>
</evidence>
<evidence type="ECO:0000256" key="12">
    <source>
        <dbReference type="ARBA" id="ARBA00023160"/>
    </source>
</evidence>
<evidence type="ECO:0000256" key="2">
    <source>
        <dbReference type="ARBA" id="ARBA00004141"/>
    </source>
</evidence>
<reference evidence="15 16" key="1">
    <citation type="submission" date="2024-10" db="EMBL/GenBank/DDBJ databases">
        <authorList>
            <person name="Ratan Roy A."/>
            <person name="Morales Sandoval P.H."/>
            <person name="De Los Santos Villalobos S."/>
            <person name="Chakraborty S."/>
            <person name="Mukherjee J."/>
        </authorList>
    </citation>
    <scope>NUCLEOTIDE SEQUENCE [LARGE SCALE GENOMIC DNA]</scope>
    <source>
        <strain evidence="15 16">S1</strain>
    </source>
</reference>